<organism evidence="8 9">
    <name type="scientific">Candidatus Fonsibacter lacus</name>
    <dbReference type="NCBI Taxonomy" id="2576439"/>
    <lineage>
        <taxon>Bacteria</taxon>
        <taxon>Pseudomonadati</taxon>
        <taxon>Pseudomonadota</taxon>
        <taxon>Alphaproteobacteria</taxon>
        <taxon>Candidatus Pelagibacterales</taxon>
        <taxon>Candidatus Pelagibacterales incertae sedis</taxon>
        <taxon>Candidatus Fonsibacter</taxon>
    </lineage>
</organism>
<dbReference type="Proteomes" id="UP000699985">
    <property type="component" value="Unassembled WGS sequence"/>
</dbReference>
<evidence type="ECO:0000256" key="3">
    <source>
        <dbReference type="ARBA" id="ARBA00022679"/>
    </source>
</evidence>
<reference evidence="8" key="1">
    <citation type="submission" date="2018-10" db="EMBL/GenBank/DDBJ databases">
        <title>Iterative Subtractive Binning of Freshwater Chronoseries Metagenomes Recovers Nearly Complete Genomes from over Four Hundred Novel Species.</title>
        <authorList>
            <person name="Rodriguez-R L.M."/>
            <person name="Tsementzi D."/>
            <person name="Luo C."/>
            <person name="Konstantinidis K.T."/>
        </authorList>
    </citation>
    <scope>NUCLEOTIDE SEQUENCE</scope>
    <source>
        <strain evidence="8">WB8_1A_003</strain>
    </source>
</reference>
<keyword evidence="4" id="KW-0548">Nucleotidyltransferase</keyword>
<accession>A0A966HM47</accession>
<feature type="non-terminal residue" evidence="8">
    <location>
        <position position="1"/>
    </location>
</feature>
<dbReference type="InterPro" id="IPR007081">
    <property type="entry name" value="RNA_pol_Rpb1_5"/>
</dbReference>
<evidence type="ECO:0000256" key="6">
    <source>
        <dbReference type="ARBA" id="ARBA00048552"/>
    </source>
</evidence>
<dbReference type="GO" id="GO:0006351">
    <property type="term" value="P:DNA-templated transcription"/>
    <property type="evidence" value="ECO:0007669"/>
    <property type="project" value="InterPro"/>
</dbReference>
<sequence length="420" mass="45560">NFKEGLTVLEYFTSTHGARKGLADTALKTANSGYLTRRLCDVSQDVIVRLKFCGTKKHINISEIIEGGNIIVSLTERSLGRIAAKDIKAPNTGDVIVKAKQLIEEKQCELMDAAGVKSIDVYSPITCEAKDGICSTCYGRDLARGRLVSIGECVGMIAAQSIGEPGTQLTMRTFHVGGTAQIKQESSITAPSEGILKVSNQNLIEDSKKELIVMGRNTEIIIEKNGTNVAMYKIPYGSKLFAKPDQPVKKGQKICEWDPYTLPVISETDGIVNFVDLIDGASITDATDEATGISSKVVLDWRAQSKNIDLKPRITLRDSKGKVVKKADDNEARYYLVPETILSVEDGDKVNAGDVLARLPKATSKTKDITGGLPRVAELFEARKPKEGAIIAENDGKIEFGKEVRGKLKITIKSKAGIES</sequence>
<dbReference type="AlphaFoldDB" id="A0A966HM47"/>
<evidence type="ECO:0000256" key="2">
    <source>
        <dbReference type="ARBA" id="ARBA00022478"/>
    </source>
</evidence>
<evidence type="ECO:0000256" key="4">
    <source>
        <dbReference type="ARBA" id="ARBA00022695"/>
    </source>
</evidence>
<feature type="domain" description="RNA polymerase Rpb1" evidence="7">
    <location>
        <begin position="5"/>
        <end position="264"/>
    </location>
</feature>
<dbReference type="EMBL" id="RGMI01000204">
    <property type="protein sequence ID" value="NCU50865.1"/>
    <property type="molecule type" value="Genomic_DNA"/>
</dbReference>
<dbReference type="Gene3D" id="6.10.250.2940">
    <property type="match status" value="1"/>
</dbReference>
<dbReference type="Pfam" id="PF04998">
    <property type="entry name" value="RNA_pol_Rpb1_5"/>
    <property type="match status" value="1"/>
</dbReference>
<proteinExistence type="predicted"/>
<keyword evidence="3" id="KW-0808">Transferase</keyword>
<evidence type="ECO:0000259" key="7">
    <source>
        <dbReference type="Pfam" id="PF04998"/>
    </source>
</evidence>
<dbReference type="PANTHER" id="PTHR19376:SF54">
    <property type="entry name" value="DNA-DIRECTED RNA POLYMERASE SUBUNIT BETA"/>
    <property type="match status" value="1"/>
</dbReference>
<evidence type="ECO:0000256" key="1">
    <source>
        <dbReference type="ARBA" id="ARBA00012418"/>
    </source>
</evidence>
<dbReference type="Gene3D" id="2.40.50.100">
    <property type="match status" value="3"/>
</dbReference>
<dbReference type="InterPro" id="IPR045867">
    <property type="entry name" value="DNA-dir_RpoC_beta_prime"/>
</dbReference>
<evidence type="ECO:0000313" key="9">
    <source>
        <dbReference type="Proteomes" id="UP000699985"/>
    </source>
</evidence>
<comment type="catalytic activity">
    <reaction evidence="6">
        <text>RNA(n) + a ribonucleoside 5'-triphosphate = RNA(n+1) + diphosphate</text>
        <dbReference type="Rhea" id="RHEA:21248"/>
        <dbReference type="Rhea" id="RHEA-COMP:14527"/>
        <dbReference type="Rhea" id="RHEA-COMP:17342"/>
        <dbReference type="ChEBI" id="CHEBI:33019"/>
        <dbReference type="ChEBI" id="CHEBI:61557"/>
        <dbReference type="ChEBI" id="CHEBI:140395"/>
        <dbReference type="EC" id="2.7.7.6"/>
    </reaction>
</comment>
<name>A0A966HM47_9PROT</name>
<protein>
    <recommendedName>
        <fullName evidence="1">DNA-directed RNA polymerase</fullName>
        <ecNumber evidence="1">2.7.7.6</ecNumber>
    </recommendedName>
</protein>
<feature type="non-terminal residue" evidence="8">
    <location>
        <position position="420"/>
    </location>
</feature>
<keyword evidence="2 8" id="KW-0240">DNA-directed RNA polymerase</keyword>
<dbReference type="GO" id="GO:0003677">
    <property type="term" value="F:DNA binding"/>
    <property type="evidence" value="ECO:0007669"/>
    <property type="project" value="InterPro"/>
</dbReference>
<keyword evidence="5" id="KW-0804">Transcription</keyword>
<evidence type="ECO:0000313" key="8">
    <source>
        <dbReference type="EMBL" id="NCU50865.1"/>
    </source>
</evidence>
<dbReference type="SUPFAM" id="SSF64484">
    <property type="entry name" value="beta and beta-prime subunits of DNA dependent RNA-polymerase"/>
    <property type="match status" value="1"/>
</dbReference>
<dbReference type="GO" id="GO:0000428">
    <property type="term" value="C:DNA-directed RNA polymerase complex"/>
    <property type="evidence" value="ECO:0007669"/>
    <property type="project" value="UniProtKB-KW"/>
</dbReference>
<dbReference type="GO" id="GO:0003899">
    <property type="term" value="F:DNA-directed RNA polymerase activity"/>
    <property type="evidence" value="ECO:0007669"/>
    <property type="project" value="UniProtKB-EC"/>
</dbReference>
<gene>
    <name evidence="8" type="ORF">EBX29_03750</name>
</gene>
<comment type="caution">
    <text evidence="8">The sequence shown here is derived from an EMBL/GenBank/DDBJ whole genome shotgun (WGS) entry which is preliminary data.</text>
</comment>
<evidence type="ECO:0000256" key="5">
    <source>
        <dbReference type="ARBA" id="ARBA00023163"/>
    </source>
</evidence>
<dbReference type="PANTHER" id="PTHR19376">
    <property type="entry name" value="DNA-DIRECTED RNA POLYMERASE"/>
    <property type="match status" value="1"/>
</dbReference>
<dbReference type="EC" id="2.7.7.6" evidence="1"/>